<dbReference type="Proteomes" id="UP000199532">
    <property type="component" value="Unassembled WGS sequence"/>
</dbReference>
<evidence type="ECO:0000256" key="1">
    <source>
        <dbReference type="SAM" id="SignalP"/>
    </source>
</evidence>
<feature type="signal peptide" evidence="1">
    <location>
        <begin position="1"/>
        <end position="20"/>
    </location>
</feature>
<dbReference type="EMBL" id="FNXY01000004">
    <property type="protein sequence ID" value="SEJ01988.1"/>
    <property type="molecule type" value="Genomic_DNA"/>
</dbReference>
<organism evidence="2 3">
    <name type="scientific">Dyadobacter koreensis</name>
    <dbReference type="NCBI Taxonomy" id="408657"/>
    <lineage>
        <taxon>Bacteria</taxon>
        <taxon>Pseudomonadati</taxon>
        <taxon>Bacteroidota</taxon>
        <taxon>Cytophagia</taxon>
        <taxon>Cytophagales</taxon>
        <taxon>Spirosomataceae</taxon>
        <taxon>Dyadobacter</taxon>
    </lineage>
</organism>
<evidence type="ECO:0000313" key="2">
    <source>
        <dbReference type="EMBL" id="SEJ01988.1"/>
    </source>
</evidence>
<dbReference type="RefSeq" id="WP_177197031.1">
    <property type="nucleotide sequence ID" value="NZ_FNXY01000004.1"/>
</dbReference>
<accession>A0A1H6VBR4</accession>
<sequence length="123" mass="13808">MKTKYYIFLMLIVMSLFSIAARQSSTADDLVGTWKYVISDVPAEYQNGSLVFEQKENKTVGYVESSEKNEMKDLTVDQGKITFKTENQSGEFKYSLMQKGDTLTGTIASQYGDFGIVAVRQGK</sequence>
<evidence type="ECO:0008006" key="4">
    <source>
        <dbReference type="Google" id="ProtNLM"/>
    </source>
</evidence>
<gene>
    <name evidence="2" type="ORF">SAMN04487995_3063</name>
</gene>
<keyword evidence="1" id="KW-0732">Signal</keyword>
<feature type="chain" id="PRO_5011662654" description="Extracellular endo-alpha-(1-&gt;5)-L-arabinanase C-terminal domain-containing protein" evidence="1">
    <location>
        <begin position="21"/>
        <end position="123"/>
    </location>
</feature>
<keyword evidence="3" id="KW-1185">Reference proteome</keyword>
<protein>
    <recommendedName>
        <fullName evidence="4">Extracellular endo-alpha-(1-&gt;5)-L-arabinanase C-terminal domain-containing protein</fullName>
    </recommendedName>
</protein>
<name>A0A1H6VBR4_9BACT</name>
<reference evidence="2 3" key="1">
    <citation type="submission" date="2016-10" db="EMBL/GenBank/DDBJ databases">
        <authorList>
            <person name="de Groot N.N."/>
        </authorList>
    </citation>
    <scope>NUCLEOTIDE SEQUENCE [LARGE SCALE GENOMIC DNA]</scope>
    <source>
        <strain evidence="2 3">DSM 19938</strain>
    </source>
</reference>
<evidence type="ECO:0000313" key="3">
    <source>
        <dbReference type="Proteomes" id="UP000199532"/>
    </source>
</evidence>
<dbReference type="AlphaFoldDB" id="A0A1H6VBR4"/>
<proteinExistence type="predicted"/>